<accession>A0ABU6CRU0</accession>
<dbReference type="InterPro" id="IPR018760">
    <property type="entry name" value="DUF2326"/>
</dbReference>
<gene>
    <name evidence="2" type="ORF">VSS37_00800</name>
</gene>
<dbReference type="Proteomes" id="UP001308005">
    <property type="component" value="Unassembled WGS sequence"/>
</dbReference>
<comment type="caution">
    <text evidence="2">The sequence shown here is derived from an EMBL/GenBank/DDBJ whole genome shotgun (WGS) entry which is preliminary data.</text>
</comment>
<evidence type="ECO:0000259" key="1">
    <source>
        <dbReference type="Pfam" id="PF10088"/>
    </source>
</evidence>
<sequence length="569" mass="65565">MKLLKLSCDQPSFKTLRFNSEGLTLIVGDASSRNSQDGSSNGVGKTLSLGLVHHCLGANADSKLAASVPDWMFRLDFSLGQDIYTVERSGDGKELFLNGQKIALAAFRRWLNDRGPFKLDDTVERLTFRSLFTRFARYHRDDCTNPLQTRKESEYDGLLRSLYLLGAEFSLVFSKRSSKQELDQIKQTVTNLKGDKFLREVFRTGANPQVRIEWLGKEIEKLIKDLSQFQVAEDYRQIEQVAENLTKKLRENEKNKEIIRFQLAGIEKSLTQQPDISRGDLLALYEGLQSIFRDEILEHFEAVERFHNGLSANRQKRLEQDRLGLSKELDQLESEWRDIARERDKQMQLLHGKRALDEYAATANILASYKEERARLDEFLTFSDKLQERSQMVKEKRLSEDKLAFNYVRTNPIKQADDEFKKLAELLYPRHPSGLVLKNNLGDNQLRYNLDVQITGDDSDGINSARILCLDWVFLMYGANHSMDFLWHDNRLFADIDPRPRARWFSYVMDSIKGSGKQYIASLNTENFDAMADFLSESEQSVLRSSVKLTLRGDTPENRLLGIHFGKPT</sequence>
<name>A0ABU6CRU0_9GAMM</name>
<feature type="domain" description="DUF2326" evidence="1">
    <location>
        <begin position="425"/>
        <end position="565"/>
    </location>
</feature>
<organism evidence="2 3">
    <name type="scientific">Candidatus Thiothrix phosphatis</name>
    <dbReference type="NCBI Taxonomy" id="3112415"/>
    <lineage>
        <taxon>Bacteria</taxon>
        <taxon>Pseudomonadati</taxon>
        <taxon>Pseudomonadota</taxon>
        <taxon>Gammaproteobacteria</taxon>
        <taxon>Thiotrichales</taxon>
        <taxon>Thiotrichaceae</taxon>
        <taxon>Thiothrix</taxon>
    </lineage>
</organism>
<dbReference type="Pfam" id="PF10088">
    <property type="entry name" value="DUF2326"/>
    <property type="match status" value="1"/>
</dbReference>
<proteinExistence type="predicted"/>
<evidence type="ECO:0000313" key="2">
    <source>
        <dbReference type="EMBL" id="MEB4589505.1"/>
    </source>
</evidence>
<keyword evidence="3" id="KW-1185">Reference proteome</keyword>
<reference evidence="3" key="1">
    <citation type="submission" date="2023-07" db="EMBL/GenBank/DDBJ databases">
        <title>The carbon used by Thiothrix.</title>
        <authorList>
            <person name="Chen L."/>
        </authorList>
    </citation>
    <scope>NUCLEOTIDE SEQUENCE [LARGE SCALE GENOMIC DNA]</scope>
</reference>
<protein>
    <submittedName>
        <fullName evidence="2">DUF2326 domain-containing protein</fullName>
    </submittedName>
</protein>
<dbReference type="RefSeq" id="WP_324692698.1">
    <property type="nucleotide sequence ID" value="NZ_JAYMYJ010000008.1"/>
</dbReference>
<evidence type="ECO:0000313" key="3">
    <source>
        <dbReference type="Proteomes" id="UP001308005"/>
    </source>
</evidence>
<dbReference type="EMBL" id="JAYMYJ010000008">
    <property type="protein sequence ID" value="MEB4589505.1"/>
    <property type="molecule type" value="Genomic_DNA"/>
</dbReference>